<reference evidence="2" key="1">
    <citation type="submission" date="2023-03" db="EMBL/GenBank/DDBJ databases">
        <title>Massive genome expansion in bonnet fungi (Mycena s.s.) driven by repeated elements and novel gene families across ecological guilds.</title>
        <authorList>
            <consortium name="Lawrence Berkeley National Laboratory"/>
            <person name="Harder C.B."/>
            <person name="Miyauchi S."/>
            <person name="Viragh M."/>
            <person name="Kuo A."/>
            <person name="Thoen E."/>
            <person name="Andreopoulos B."/>
            <person name="Lu D."/>
            <person name="Skrede I."/>
            <person name="Drula E."/>
            <person name="Henrissat B."/>
            <person name="Morin E."/>
            <person name="Kohler A."/>
            <person name="Barry K."/>
            <person name="LaButti K."/>
            <person name="Morin E."/>
            <person name="Salamov A."/>
            <person name="Lipzen A."/>
            <person name="Mereny Z."/>
            <person name="Hegedus B."/>
            <person name="Baldrian P."/>
            <person name="Stursova M."/>
            <person name="Weitz H."/>
            <person name="Taylor A."/>
            <person name="Grigoriev I.V."/>
            <person name="Nagy L.G."/>
            <person name="Martin F."/>
            <person name="Kauserud H."/>
        </authorList>
    </citation>
    <scope>NUCLEOTIDE SEQUENCE</scope>
    <source>
        <strain evidence="2">CBHHK182m</strain>
    </source>
</reference>
<feature type="region of interest" description="Disordered" evidence="1">
    <location>
        <begin position="264"/>
        <end position="307"/>
    </location>
</feature>
<keyword evidence="3" id="KW-1185">Reference proteome</keyword>
<evidence type="ECO:0000256" key="1">
    <source>
        <dbReference type="SAM" id="MobiDB-lite"/>
    </source>
</evidence>
<feature type="compositionally biased region" description="Low complexity" evidence="1">
    <location>
        <begin position="283"/>
        <end position="294"/>
    </location>
</feature>
<proteinExistence type="predicted"/>
<gene>
    <name evidence="2" type="ORF">B0H16DRAFT_1708063</name>
</gene>
<dbReference type="EMBL" id="JARKIB010000001">
    <property type="protein sequence ID" value="KAJ7785824.1"/>
    <property type="molecule type" value="Genomic_DNA"/>
</dbReference>
<dbReference type="Proteomes" id="UP001215598">
    <property type="component" value="Unassembled WGS sequence"/>
</dbReference>
<comment type="caution">
    <text evidence="2">The sequence shown here is derived from an EMBL/GenBank/DDBJ whole genome shotgun (WGS) entry which is preliminary data.</text>
</comment>
<organism evidence="2 3">
    <name type="scientific">Mycena metata</name>
    <dbReference type="NCBI Taxonomy" id="1033252"/>
    <lineage>
        <taxon>Eukaryota</taxon>
        <taxon>Fungi</taxon>
        <taxon>Dikarya</taxon>
        <taxon>Basidiomycota</taxon>
        <taxon>Agaricomycotina</taxon>
        <taxon>Agaricomycetes</taxon>
        <taxon>Agaricomycetidae</taxon>
        <taxon>Agaricales</taxon>
        <taxon>Marasmiineae</taxon>
        <taxon>Mycenaceae</taxon>
        <taxon>Mycena</taxon>
    </lineage>
</organism>
<evidence type="ECO:0000313" key="2">
    <source>
        <dbReference type="EMBL" id="KAJ7785824.1"/>
    </source>
</evidence>
<name>A0AAD7KHE5_9AGAR</name>
<protein>
    <submittedName>
        <fullName evidence="2">Uncharacterized protein</fullName>
    </submittedName>
</protein>
<dbReference type="AlphaFoldDB" id="A0AAD7KHE5"/>
<sequence>MFFWGVDAVSSLSSGCAWSIVASSQSRNQRRLGVAKNSRTDEDQLWIVLVGVRNADGTFNKENPFKPRPVHPELECGTEWIPKGLEYRPYHPDFEKEVVWDGMDERKFKCSATLELYLNEFHRDMAPLMTIELPPLHSPESISEIRERVLGFLVKRLGGLPQDALNELALPETPIAELTEDEKSAFRVMNADMLSMRSELIELKVWASMYSEIDKYLLVRRPAYLKELRRRYMAAPLTFREVAFAVVDGLFGDIFSRYSSNAGADKEETGVKKSEALLKRDATTASDASTTASDISPPPGLKQRPQS</sequence>
<accession>A0AAD7KHE5</accession>
<evidence type="ECO:0000313" key="3">
    <source>
        <dbReference type="Proteomes" id="UP001215598"/>
    </source>
</evidence>
<feature type="compositionally biased region" description="Basic and acidic residues" evidence="1">
    <location>
        <begin position="264"/>
        <end position="282"/>
    </location>
</feature>